<keyword evidence="3" id="KW-0808">Transferase</keyword>
<keyword evidence="5 8" id="KW-0863">Zinc-finger</keyword>
<evidence type="ECO:0000256" key="1">
    <source>
        <dbReference type="ARBA" id="ARBA00000900"/>
    </source>
</evidence>
<dbReference type="PROSITE" id="PS50089">
    <property type="entry name" value="ZF_RING_2"/>
    <property type="match status" value="1"/>
</dbReference>
<keyword evidence="11" id="KW-1185">Reference proteome</keyword>
<dbReference type="PANTHER" id="PTHR15710">
    <property type="entry name" value="E3 UBIQUITIN-PROTEIN LIGASE PRAJA"/>
    <property type="match status" value="1"/>
</dbReference>
<evidence type="ECO:0000256" key="4">
    <source>
        <dbReference type="ARBA" id="ARBA00022723"/>
    </source>
</evidence>
<dbReference type="EC" id="2.3.2.27" evidence="2"/>
<protein>
    <recommendedName>
        <fullName evidence="2">RING-type E3 ubiquitin transferase</fullName>
        <ecNumber evidence="2">2.3.2.27</ecNumber>
    </recommendedName>
</protein>
<dbReference type="SMART" id="SM00184">
    <property type="entry name" value="RING"/>
    <property type="match status" value="1"/>
</dbReference>
<dbReference type="InterPro" id="IPR001841">
    <property type="entry name" value="Znf_RING"/>
</dbReference>
<dbReference type="GO" id="GO:0005737">
    <property type="term" value="C:cytoplasm"/>
    <property type="evidence" value="ECO:0007669"/>
    <property type="project" value="TreeGrafter"/>
</dbReference>
<feature type="domain" description="RING-type" evidence="9">
    <location>
        <begin position="334"/>
        <end position="375"/>
    </location>
</feature>
<evidence type="ECO:0000256" key="2">
    <source>
        <dbReference type="ARBA" id="ARBA00012483"/>
    </source>
</evidence>
<dbReference type="EMBL" id="JABFUD020000017">
    <property type="protein sequence ID" value="KAI5067050.1"/>
    <property type="molecule type" value="Genomic_DNA"/>
</dbReference>
<dbReference type="Gene3D" id="3.30.40.10">
    <property type="entry name" value="Zinc/RING finger domain, C3HC4 (zinc finger)"/>
    <property type="match status" value="1"/>
</dbReference>
<evidence type="ECO:0000259" key="9">
    <source>
        <dbReference type="PROSITE" id="PS50089"/>
    </source>
</evidence>
<proteinExistence type="predicted"/>
<sequence length="510" mass="57161">MIPRDSSSQAGQGTGGIFEMHFFCRRGSKRAGCLHKSELFILRHSLFTTSLAGMAGTAEQFVDADDMISSPYNDALHPSSLDSPVYWCRTCNIHVVPRGGRVIACPECEGENILPLGNLGSSPTALGLRYRGRQRVASELDLSRLGEGNDNNWHLSRPSLSDVLMGHNASRSNNALIMPTARIPLFGTSGHDWEDVSNQRSLLSNDGHEQDRRLGYQTSVEGRNSPFLIRPWGAHSLPIHTRIPPEPTWQQFMQEMLQSILRRGDRAISVQTYDHVSDPGDYMDDSRGFDRLLSELADNDNDNHGPPPAAKSAVRKLRFIAIEQQHIDDDSATCPVCKDRMELGEMAKELPCQHLYHESCILPWLDFRNSCPVCRFELPTDDPDYEARKHAVTSNTRSMIGQERHEANDTGLQVDGADENMRFYPNLGVEEIQEEFEAHPVEQSRRYEGWRRGWLWLAARPLLSLVGIVLAFTLGHRLIVGQESTGNQLVAEFSSNPAPDIVGDDFYNCP</sequence>
<name>A0A9D4UFW7_ADICA</name>
<dbReference type="FunFam" id="3.30.40.10:FF:000022">
    <property type="entry name" value="E3 ubiquitin-protein ligase RING1-like"/>
    <property type="match status" value="1"/>
</dbReference>
<keyword evidence="6" id="KW-0833">Ubl conjugation pathway</keyword>
<evidence type="ECO:0000313" key="10">
    <source>
        <dbReference type="EMBL" id="KAI5067050.1"/>
    </source>
</evidence>
<evidence type="ECO:0000256" key="6">
    <source>
        <dbReference type="ARBA" id="ARBA00022786"/>
    </source>
</evidence>
<dbReference type="OrthoDB" id="8062037at2759"/>
<organism evidence="10 11">
    <name type="scientific">Adiantum capillus-veneris</name>
    <name type="common">Maidenhair fern</name>
    <dbReference type="NCBI Taxonomy" id="13818"/>
    <lineage>
        <taxon>Eukaryota</taxon>
        <taxon>Viridiplantae</taxon>
        <taxon>Streptophyta</taxon>
        <taxon>Embryophyta</taxon>
        <taxon>Tracheophyta</taxon>
        <taxon>Polypodiopsida</taxon>
        <taxon>Polypodiidae</taxon>
        <taxon>Polypodiales</taxon>
        <taxon>Pteridineae</taxon>
        <taxon>Pteridaceae</taxon>
        <taxon>Vittarioideae</taxon>
        <taxon>Adiantum</taxon>
    </lineage>
</organism>
<keyword evidence="7" id="KW-0862">Zinc</keyword>
<dbReference type="Proteomes" id="UP000886520">
    <property type="component" value="Chromosome 17"/>
</dbReference>
<dbReference type="GO" id="GO:0016567">
    <property type="term" value="P:protein ubiquitination"/>
    <property type="evidence" value="ECO:0007669"/>
    <property type="project" value="TreeGrafter"/>
</dbReference>
<evidence type="ECO:0000256" key="5">
    <source>
        <dbReference type="ARBA" id="ARBA00022771"/>
    </source>
</evidence>
<dbReference type="GO" id="GO:0061630">
    <property type="term" value="F:ubiquitin protein ligase activity"/>
    <property type="evidence" value="ECO:0007669"/>
    <property type="project" value="UniProtKB-EC"/>
</dbReference>
<reference evidence="10" key="1">
    <citation type="submission" date="2021-01" db="EMBL/GenBank/DDBJ databases">
        <title>Adiantum capillus-veneris genome.</title>
        <authorList>
            <person name="Fang Y."/>
            <person name="Liao Q."/>
        </authorList>
    </citation>
    <scope>NUCLEOTIDE SEQUENCE</scope>
    <source>
        <strain evidence="10">H3</strain>
        <tissue evidence="10">Leaf</tissue>
    </source>
</reference>
<comment type="caution">
    <text evidence="10">The sequence shown here is derived from an EMBL/GenBank/DDBJ whole genome shotgun (WGS) entry which is preliminary data.</text>
</comment>
<gene>
    <name evidence="10" type="ORF">GOP47_0017578</name>
</gene>
<evidence type="ECO:0000313" key="11">
    <source>
        <dbReference type="Proteomes" id="UP000886520"/>
    </source>
</evidence>
<dbReference type="PANTHER" id="PTHR15710:SF217">
    <property type="entry name" value="E3 UBIQUITIN-PROTEIN LIGASE RDUF2"/>
    <property type="match status" value="1"/>
</dbReference>
<comment type="catalytic activity">
    <reaction evidence="1">
        <text>S-ubiquitinyl-[E2 ubiquitin-conjugating enzyme]-L-cysteine + [acceptor protein]-L-lysine = [E2 ubiquitin-conjugating enzyme]-L-cysteine + N(6)-ubiquitinyl-[acceptor protein]-L-lysine.</text>
        <dbReference type="EC" id="2.3.2.27"/>
    </reaction>
</comment>
<dbReference type="SUPFAM" id="SSF57850">
    <property type="entry name" value="RING/U-box"/>
    <property type="match status" value="1"/>
</dbReference>
<dbReference type="Pfam" id="PF13639">
    <property type="entry name" value="zf-RING_2"/>
    <property type="match status" value="1"/>
</dbReference>
<evidence type="ECO:0000256" key="8">
    <source>
        <dbReference type="PROSITE-ProRule" id="PRU00175"/>
    </source>
</evidence>
<dbReference type="AlphaFoldDB" id="A0A9D4UFW7"/>
<keyword evidence="4" id="KW-0479">Metal-binding</keyword>
<dbReference type="InterPro" id="IPR013083">
    <property type="entry name" value="Znf_RING/FYVE/PHD"/>
</dbReference>
<dbReference type="GO" id="GO:0008270">
    <property type="term" value="F:zinc ion binding"/>
    <property type="evidence" value="ECO:0007669"/>
    <property type="project" value="UniProtKB-KW"/>
</dbReference>
<evidence type="ECO:0000256" key="7">
    <source>
        <dbReference type="ARBA" id="ARBA00022833"/>
    </source>
</evidence>
<evidence type="ECO:0000256" key="3">
    <source>
        <dbReference type="ARBA" id="ARBA00022679"/>
    </source>
</evidence>
<accession>A0A9D4UFW7</accession>